<accession>A0A512PD00</accession>
<gene>
    <name evidence="2" type="ORF">CSO01_17990</name>
</gene>
<dbReference type="InterPro" id="IPR002934">
    <property type="entry name" value="Polymerase_NTP_transf_dom"/>
</dbReference>
<dbReference type="GO" id="GO:0016779">
    <property type="term" value="F:nucleotidyltransferase activity"/>
    <property type="evidence" value="ECO:0007669"/>
    <property type="project" value="InterPro"/>
</dbReference>
<dbReference type="Pfam" id="PF01909">
    <property type="entry name" value="NTP_transf_2"/>
    <property type="match status" value="1"/>
</dbReference>
<evidence type="ECO:0000313" key="2">
    <source>
        <dbReference type="EMBL" id="GEP69084.1"/>
    </source>
</evidence>
<dbReference type="InterPro" id="IPR043519">
    <property type="entry name" value="NT_sf"/>
</dbReference>
<keyword evidence="3" id="KW-1185">Reference proteome</keyword>
<dbReference type="CDD" id="cd05403">
    <property type="entry name" value="NT_KNTase_like"/>
    <property type="match status" value="1"/>
</dbReference>
<dbReference type="AlphaFoldDB" id="A0A512PD00"/>
<reference evidence="2 3" key="1">
    <citation type="submission" date="2019-07" db="EMBL/GenBank/DDBJ databases">
        <title>Whole genome shotgun sequence of Cellulomonas soli NBRC 109434.</title>
        <authorList>
            <person name="Hosoyama A."/>
            <person name="Uohara A."/>
            <person name="Ohji S."/>
            <person name="Ichikawa N."/>
        </authorList>
    </citation>
    <scope>NUCLEOTIDE SEQUENCE [LARGE SCALE GENOMIC DNA]</scope>
    <source>
        <strain evidence="2 3">NBRC 109434</strain>
    </source>
</reference>
<dbReference type="EMBL" id="BKAL01000006">
    <property type="protein sequence ID" value="GEP69084.1"/>
    <property type="molecule type" value="Genomic_DNA"/>
</dbReference>
<dbReference type="Proteomes" id="UP000321798">
    <property type="component" value="Unassembled WGS sequence"/>
</dbReference>
<sequence>MIMQHHEAALSAFVTEVSGLPSALAVVLVGSVARGLERPDSDVDVYLVVTDEELERAVRERAVGYTRDELTDDDVYVDVKLASPTYLHAVAERGSEPARASFVGARIAWSRLEELPALLDATRAVPRDQWDDRVLSFTAEARIYGGYFLPQAAASQDAYLLHWAAVHLVGSACRALLAHAHVTFAGAKYLRSSVEEIEGLPDGLLQLIDRLLDEPTPELGIELMRRVEGVVRAPLGMSETIGQFVVDNELCWWTGLPAPEAL</sequence>
<dbReference type="SUPFAM" id="SSF81301">
    <property type="entry name" value="Nucleotidyltransferase"/>
    <property type="match status" value="1"/>
</dbReference>
<comment type="caution">
    <text evidence="2">The sequence shown here is derived from an EMBL/GenBank/DDBJ whole genome shotgun (WGS) entry which is preliminary data.</text>
</comment>
<evidence type="ECO:0000259" key="1">
    <source>
        <dbReference type="Pfam" id="PF01909"/>
    </source>
</evidence>
<protein>
    <recommendedName>
        <fullName evidence="1">Polymerase nucleotidyl transferase domain-containing protein</fullName>
    </recommendedName>
</protein>
<proteinExistence type="predicted"/>
<evidence type="ECO:0000313" key="3">
    <source>
        <dbReference type="Proteomes" id="UP000321798"/>
    </source>
</evidence>
<name>A0A512PD00_9CELL</name>
<dbReference type="Gene3D" id="3.30.460.10">
    <property type="entry name" value="Beta Polymerase, domain 2"/>
    <property type="match status" value="1"/>
</dbReference>
<organism evidence="2 3">
    <name type="scientific">Cellulomonas soli</name>
    <dbReference type="NCBI Taxonomy" id="931535"/>
    <lineage>
        <taxon>Bacteria</taxon>
        <taxon>Bacillati</taxon>
        <taxon>Actinomycetota</taxon>
        <taxon>Actinomycetes</taxon>
        <taxon>Micrococcales</taxon>
        <taxon>Cellulomonadaceae</taxon>
        <taxon>Cellulomonas</taxon>
    </lineage>
</organism>
<feature type="domain" description="Polymerase nucleotidyl transferase" evidence="1">
    <location>
        <begin position="17"/>
        <end position="80"/>
    </location>
</feature>